<evidence type="ECO:0000256" key="1">
    <source>
        <dbReference type="SAM" id="Phobius"/>
    </source>
</evidence>
<keyword evidence="1" id="KW-1133">Transmembrane helix</keyword>
<evidence type="ECO:0000313" key="2">
    <source>
        <dbReference type="EMBL" id="BES92838.1"/>
    </source>
</evidence>
<protein>
    <submittedName>
        <fullName evidence="2">Short chain dehydrogenase</fullName>
    </submittedName>
</protein>
<dbReference type="Pfam" id="PF00106">
    <property type="entry name" value="adh_short"/>
    <property type="match status" value="1"/>
</dbReference>
<name>A0ABN7ALB8_9HEMI</name>
<dbReference type="SUPFAM" id="SSF51735">
    <property type="entry name" value="NAD(P)-binding Rossmann-fold domains"/>
    <property type="match status" value="1"/>
</dbReference>
<dbReference type="PRINTS" id="PR00081">
    <property type="entry name" value="GDHRDH"/>
</dbReference>
<reference evidence="2 3" key="1">
    <citation type="submission" date="2023-09" db="EMBL/GenBank/DDBJ databases">
        <title>Nesidiocoris tenuis whole genome shotgun sequence.</title>
        <authorList>
            <person name="Shibata T."/>
            <person name="Shimoda M."/>
            <person name="Kobayashi T."/>
            <person name="Uehara T."/>
        </authorList>
    </citation>
    <scope>NUCLEOTIDE SEQUENCE [LARGE SCALE GENOMIC DNA]</scope>
    <source>
        <strain evidence="2 3">Japan</strain>
    </source>
</reference>
<dbReference type="InterPro" id="IPR002347">
    <property type="entry name" value="SDR_fam"/>
</dbReference>
<keyword evidence="1" id="KW-0812">Transmembrane</keyword>
<proteinExistence type="predicted"/>
<keyword evidence="1" id="KW-0472">Membrane</keyword>
<dbReference type="Gene3D" id="3.40.50.720">
    <property type="entry name" value="NAD(P)-binding Rossmann-like Domain"/>
    <property type="match status" value="1"/>
</dbReference>
<keyword evidence="3" id="KW-1185">Reference proteome</keyword>
<evidence type="ECO:0000313" key="3">
    <source>
        <dbReference type="Proteomes" id="UP001307889"/>
    </source>
</evidence>
<dbReference type="InterPro" id="IPR036291">
    <property type="entry name" value="NAD(P)-bd_dom_sf"/>
</dbReference>
<dbReference type="EMBL" id="AP028912">
    <property type="protein sequence ID" value="BES92838.1"/>
    <property type="molecule type" value="Genomic_DNA"/>
</dbReference>
<sequence>MKPGSQEQRIPKVEDAEVLWDLIDRCLLPVLFSHAAAIILSTLLNVLRISQVSTVSLFIIFLGLTLAVTLFYHNLKVSTAGKYIIVTGCESKIGYAVAKHLDELGLSVFAGFANSIEGKIKLKNECSGRLQTIDLDVSNERSIAAAVTYIQQHTKGIWCIVNTGTWSVFGHSEWVPPSVYRKTLESNLIGLIHLNKAFLPLIRKTKGRIVNITSILGRIPAGIRSPICVITSALQSYTECLRIDMRKWGVDVILVETGHTTTAAWYDKKAMLDEAREMWTGLTDDQRNDYPEDYFERQIRNLGEYRTESTDMTALLRTIGDAVTRTFPLGRYTPVTKKEKLQSLVAYHLPHSVYSILYG</sequence>
<dbReference type="Proteomes" id="UP001307889">
    <property type="component" value="Chromosome 4"/>
</dbReference>
<dbReference type="PANTHER" id="PTHR43313:SF50">
    <property type="entry name" value="GH26015P"/>
    <property type="match status" value="1"/>
</dbReference>
<dbReference type="PANTHER" id="PTHR43313">
    <property type="entry name" value="SHORT-CHAIN DEHYDROGENASE/REDUCTASE FAMILY 9C"/>
    <property type="match status" value="1"/>
</dbReference>
<gene>
    <name evidence="2" type="ORF">NTJ_05647</name>
</gene>
<feature type="transmembrane region" description="Helical" evidence="1">
    <location>
        <begin position="54"/>
        <end position="72"/>
    </location>
</feature>
<feature type="transmembrane region" description="Helical" evidence="1">
    <location>
        <begin position="27"/>
        <end position="47"/>
    </location>
</feature>
<organism evidence="2 3">
    <name type="scientific">Nesidiocoris tenuis</name>
    <dbReference type="NCBI Taxonomy" id="355587"/>
    <lineage>
        <taxon>Eukaryota</taxon>
        <taxon>Metazoa</taxon>
        <taxon>Ecdysozoa</taxon>
        <taxon>Arthropoda</taxon>
        <taxon>Hexapoda</taxon>
        <taxon>Insecta</taxon>
        <taxon>Pterygota</taxon>
        <taxon>Neoptera</taxon>
        <taxon>Paraneoptera</taxon>
        <taxon>Hemiptera</taxon>
        <taxon>Heteroptera</taxon>
        <taxon>Panheteroptera</taxon>
        <taxon>Cimicomorpha</taxon>
        <taxon>Miridae</taxon>
        <taxon>Dicyphina</taxon>
        <taxon>Nesidiocoris</taxon>
    </lineage>
</organism>
<accession>A0ABN7ALB8</accession>